<keyword evidence="2" id="KW-1185">Reference proteome</keyword>
<proteinExistence type="predicted"/>
<comment type="caution">
    <text evidence="1">The sequence shown here is derived from an EMBL/GenBank/DDBJ whole genome shotgun (WGS) entry which is preliminary data.</text>
</comment>
<dbReference type="PANTHER" id="PTHR34822:SF1">
    <property type="entry name" value="GRPB FAMILY PROTEIN"/>
    <property type="match status" value="1"/>
</dbReference>
<dbReference type="PANTHER" id="PTHR34822">
    <property type="entry name" value="GRPB DOMAIN PROTEIN (AFU_ORTHOLOGUE AFUA_1G01530)"/>
    <property type="match status" value="1"/>
</dbReference>
<dbReference type="SUPFAM" id="SSF81301">
    <property type="entry name" value="Nucleotidyltransferase"/>
    <property type="match status" value="1"/>
</dbReference>
<dbReference type="Pfam" id="PF04229">
    <property type="entry name" value="GrpB"/>
    <property type="match status" value="1"/>
</dbReference>
<gene>
    <name evidence="1" type="ORF">GCM10023231_14360</name>
</gene>
<organism evidence="1 2">
    <name type="scientific">Olivibacter ginsenosidimutans</name>
    <dbReference type="NCBI Taxonomy" id="1176537"/>
    <lineage>
        <taxon>Bacteria</taxon>
        <taxon>Pseudomonadati</taxon>
        <taxon>Bacteroidota</taxon>
        <taxon>Sphingobacteriia</taxon>
        <taxon>Sphingobacteriales</taxon>
        <taxon>Sphingobacteriaceae</taxon>
        <taxon>Olivibacter</taxon>
    </lineage>
</organism>
<evidence type="ECO:0000313" key="1">
    <source>
        <dbReference type="EMBL" id="GAA4787383.1"/>
    </source>
</evidence>
<sequence length="101" mass="11778">MKVEVMDNKIEIIPYDKNWESEFLTVRKEILKVLNDSSIRIEHNGSTSVPRLSAKPIIDIQISVTNFDKLKSYVQNLKKIGYTYIPHQDDVFSAFLHKPKE</sequence>
<protein>
    <recommendedName>
        <fullName evidence="3">GrpB family protein</fullName>
    </recommendedName>
</protein>
<dbReference type="InterPro" id="IPR043519">
    <property type="entry name" value="NT_sf"/>
</dbReference>
<dbReference type="Gene3D" id="3.30.460.10">
    <property type="entry name" value="Beta Polymerase, domain 2"/>
    <property type="match status" value="1"/>
</dbReference>
<evidence type="ECO:0008006" key="3">
    <source>
        <dbReference type="Google" id="ProtNLM"/>
    </source>
</evidence>
<evidence type="ECO:0000313" key="2">
    <source>
        <dbReference type="Proteomes" id="UP001501411"/>
    </source>
</evidence>
<dbReference type="InterPro" id="IPR007344">
    <property type="entry name" value="GrpB/CoaE"/>
</dbReference>
<name>A0ABP9AXL7_9SPHI</name>
<accession>A0ABP9AXL7</accession>
<dbReference type="Proteomes" id="UP001501411">
    <property type="component" value="Unassembled WGS sequence"/>
</dbReference>
<reference evidence="2" key="1">
    <citation type="journal article" date="2019" name="Int. J. Syst. Evol. Microbiol.">
        <title>The Global Catalogue of Microorganisms (GCM) 10K type strain sequencing project: providing services to taxonomists for standard genome sequencing and annotation.</title>
        <authorList>
            <consortium name="The Broad Institute Genomics Platform"/>
            <consortium name="The Broad Institute Genome Sequencing Center for Infectious Disease"/>
            <person name="Wu L."/>
            <person name="Ma J."/>
        </authorList>
    </citation>
    <scope>NUCLEOTIDE SEQUENCE [LARGE SCALE GENOMIC DNA]</scope>
    <source>
        <strain evidence="2">JCM 18200</strain>
    </source>
</reference>
<dbReference type="EMBL" id="BAABIQ010000008">
    <property type="protein sequence ID" value="GAA4787383.1"/>
    <property type="molecule type" value="Genomic_DNA"/>
</dbReference>